<reference evidence="1 2" key="1">
    <citation type="submission" date="2017-04" db="EMBL/GenBank/DDBJ databases">
        <title>Draft genome sequence of Tuber borchii Vittad., a whitish edible truffle.</title>
        <authorList>
            <consortium name="DOE Joint Genome Institute"/>
            <person name="Murat C."/>
            <person name="Kuo A."/>
            <person name="Barry K.W."/>
            <person name="Clum A."/>
            <person name="Dockter R.B."/>
            <person name="Fauchery L."/>
            <person name="Iotti M."/>
            <person name="Kohler A."/>
            <person name="Labutti K."/>
            <person name="Lindquist E.A."/>
            <person name="Lipzen A."/>
            <person name="Ohm R.A."/>
            <person name="Wang M."/>
            <person name="Grigoriev I.V."/>
            <person name="Zambonelli A."/>
            <person name="Martin F.M."/>
        </authorList>
    </citation>
    <scope>NUCLEOTIDE SEQUENCE [LARGE SCALE GENOMIC DNA]</scope>
    <source>
        <strain evidence="1 2">Tbo3840</strain>
    </source>
</reference>
<organism evidence="1 2">
    <name type="scientific">Tuber borchii</name>
    <name type="common">White truffle</name>
    <dbReference type="NCBI Taxonomy" id="42251"/>
    <lineage>
        <taxon>Eukaryota</taxon>
        <taxon>Fungi</taxon>
        <taxon>Dikarya</taxon>
        <taxon>Ascomycota</taxon>
        <taxon>Pezizomycotina</taxon>
        <taxon>Pezizomycetes</taxon>
        <taxon>Pezizales</taxon>
        <taxon>Tuberaceae</taxon>
        <taxon>Tuber</taxon>
    </lineage>
</organism>
<proteinExistence type="predicted"/>
<dbReference type="OrthoDB" id="5314485at2759"/>
<name>A0A2T7A841_TUBBO</name>
<dbReference type="AlphaFoldDB" id="A0A2T7A841"/>
<accession>A0A2T7A841</accession>
<dbReference type="Proteomes" id="UP000244722">
    <property type="component" value="Unassembled WGS sequence"/>
</dbReference>
<dbReference type="EMBL" id="NESQ01000006">
    <property type="protein sequence ID" value="PUU83890.1"/>
    <property type="molecule type" value="Genomic_DNA"/>
</dbReference>
<keyword evidence="2" id="KW-1185">Reference proteome</keyword>
<evidence type="ECO:0000313" key="1">
    <source>
        <dbReference type="EMBL" id="PUU83890.1"/>
    </source>
</evidence>
<protein>
    <submittedName>
        <fullName evidence="1">Uncharacterized protein</fullName>
    </submittedName>
</protein>
<gene>
    <name evidence="1" type="ORF">B9Z19DRAFT_1118619</name>
</gene>
<comment type="caution">
    <text evidence="1">The sequence shown here is derived from an EMBL/GenBank/DDBJ whole genome shotgun (WGS) entry which is preliminary data.</text>
</comment>
<sequence length="536" mass="60917">MQREPDERPFVKDQELLNEIFKAFRLSFHKPNRITISLTAMKRSFSQTSQPASSTLSQEEWNTARDITRDLWGILEEISGLRTHRHRVDARNIMVEVQNRLQGLPATIVEPCPQFLPYIGPMSSSNGLPKASSLTLEELEGIKAERLTGQARFPVPEGSQPKFIDRENDNLSEENTALSQLIMAQLHSAPDALETLRQVGAANPGSPTPTYLDDPIESLIYYSSNFPLLVGPYPRISVPPETVVHPTVYDLRKCAKTHEQQKPENPDSYIFKLVCRVQDTVLQPEVIFKYTIITRATRDRFQGPSTDDDIENEPPATEEEVTYLIEWISKGFPKIFVRHSPAQSLLICGEHDRNRDPTSIELNGAQFDAIEQSQREGKSPIHLIYQIYVTLFHELAHYLNTQINAPNNKNYLTPRKLRWELKPEGFTEYPEHPRHNVFSPYMGEVGQLVEFLVFGYMVGVIPGLDRDKLFARAWGTGSESGAVVLPKEVVGHMLASRVPRWMDGPMLRELVRGYELQRESNFLEKKAEGDTGTCGH</sequence>
<evidence type="ECO:0000313" key="2">
    <source>
        <dbReference type="Proteomes" id="UP000244722"/>
    </source>
</evidence>